<dbReference type="Pfam" id="PF01522">
    <property type="entry name" value="Polysacc_deac_1"/>
    <property type="match status" value="1"/>
</dbReference>
<dbReference type="Pfam" id="PF07833">
    <property type="entry name" value="Cu_amine_oxidN1"/>
    <property type="match status" value="1"/>
</dbReference>
<evidence type="ECO:0000259" key="1">
    <source>
        <dbReference type="PROSITE" id="PS51677"/>
    </source>
</evidence>
<dbReference type="Proteomes" id="UP001597541">
    <property type="component" value="Unassembled WGS sequence"/>
</dbReference>
<organism evidence="2 3">
    <name type="scientific">Paenibacillus gansuensis</name>
    <dbReference type="NCBI Taxonomy" id="306542"/>
    <lineage>
        <taxon>Bacteria</taxon>
        <taxon>Bacillati</taxon>
        <taxon>Bacillota</taxon>
        <taxon>Bacilli</taxon>
        <taxon>Bacillales</taxon>
        <taxon>Paenibacillaceae</taxon>
        <taxon>Paenibacillus</taxon>
    </lineage>
</organism>
<dbReference type="RefSeq" id="WP_377606716.1">
    <property type="nucleotide sequence ID" value="NZ_JBHUME010000015.1"/>
</dbReference>
<dbReference type="PROSITE" id="PS51677">
    <property type="entry name" value="NODB"/>
    <property type="match status" value="1"/>
</dbReference>
<name>A0ABW5PJB7_9BACL</name>
<dbReference type="SUPFAM" id="SSF88713">
    <property type="entry name" value="Glycoside hydrolase/deacetylase"/>
    <property type="match status" value="1"/>
</dbReference>
<dbReference type="PANTHER" id="PTHR10587">
    <property type="entry name" value="GLYCOSYL TRANSFERASE-RELATED"/>
    <property type="match status" value="1"/>
</dbReference>
<sequence length="440" mass="49452">MRGKKASAAQTPGGARVIFKSMVWGFVFCLLAVLIMVPVSDAAASGRQSISYNDHIYKRLSRGERILQPRTYESPQQKTVYLTFDDGPSLLTPKILDILKKENIKATFFEVGEHVESYPDIVKRVVREGHALGNHTYDHEYQDLYSDFPRFWNQVAKTERAFLRTVGEAPALLRAPGGTYRNFDAFYFYYLDQAGYTVHDWNIDSADARRKHVPASEIVSSVRNSRFSHEAVVLLHDGTGHEESVKALPAIIQLFKDKGYRFAALSEKVKPVLFTLGASTKWDRRMSMDDFLKGGALSSRGSFPYEQKAPLAAVPEQPVRNPVKAKAAYARLDKDVSVTWKTQRMEFSSEETLLVNGSLYVPLRKTVQEAGGSLRWKPADRTVTLLYGKKSHSYQLEKGDVTGPTGTLLLDGRLYVPLRGIMELMERPVFAYESGGHNVA</sequence>
<gene>
    <name evidence="2" type="ORF">ACFSUF_22225</name>
</gene>
<evidence type="ECO:0000313" key="3">
    <source>
        <dbReference type="Proteomes" id="UP001597541"/>
    </source>
</evidence>
<proteinExistence type="predicted"/>
<dbReference type="InterPro" id="IPR011330">
    <property type="entry name" value="Glyco_hydro/deAcase_b/a-brl"/>
</dbReference>
<dbReference type="PANTHER" id="PTHR10587:SF125">
    <property type="entry name" value="POLYSACCHARIDE DEACETYLASE YHEN-RELATED"/>
    <property type="match status" value="1"/>
</dbReference>
<dbReference type="Gene3D" id="3.20.20.370">
    <property type="entry name" value="Glycoside hydrolase/deacetylase"/>
    <property type="match status" value="1"/>
</dbReference>
<reference evidence="3" key="1">
    <citation type="journal article" date="2019" name="Int. J. Syst. Evol. Microbiol.">
        <title>The Global Catalogue of Microorganisms (GCM) 10K type strain sequencing project: providing services to taxonomists for standard genome sequencing and annotation.</title>
        <authorList>
            <consortium name="The Broad Institute Genomics Platform"/>
            <consortium name="The Broad Institute Genome Sequencing Center for Infectious Disease"/>
            <person name="Wu L."/>
            <person name="Ma J."/>
        </authorList>
    </citation>
    <scope>NUCLEOTIDE SEQUENCE [LARGE SCALE GENOMIC DNA]</scope>
    <source>
        <strain evidence="3">KCTC 3950</strain>
    </source>
</reference>
<dbReference type="CDD" id="cd10944">
    <property type="entry name" value="CE4_SmPgdA_like"/>
    <property type="match status" value="1"/>
</dbReference>
<dbReference type="InterPro" id="IPR012854">
    <property type="entry name" value="Cu_amine_oxidase-like_N"/>
</dbReference>
<dbReference type="InterPro" id="IPR050248">
    <property type="entry name" value="Polysacc_deacetylase_ArnD"/>
</dbReference>
<dbReference type="SUPFAM" id="SSF55383">
    <property type="entry name" value="Copper amine oxidase, domain N"/>
    <property type="match status" value="1"/>
</dbReference>
<dbReference type="InterPro" id="IPR036582">
    <property type="entry name" value="Mao_N_sf"/>
</dbReference>
<dbReference type="EMBL" id="JBHUME010000015">
    <property type="protein sequence ID" value="MFD2615141.1"/>
    <property type="molecule type" value="Genomic_DNA"/>
</dbReference>
<protein>
    <submittedName>
        <fullName evidence="2">Polysaccharide deacetylase family protein</fullName>
    </submittedName>
</protein>
<evidence type="ECO:0000313" key="2">
    <source>
        <dbReference type="EMBL" id="MFD2615141.1"/>
    </source>
</evidence>
<keyword evidence="3" id="KW-1185">Reference proteome</keyword>
<dbReference type="InterPro" id="IPR002509">
    <property type="entry name" value="NODB_dom"/>
</dbReference>
<comment type="caution">
    <text evidence="2">The sequence shown here is derived from an EMBL/GenBank/DDBJ whole genome shotgun (WGS) entry which is preliminary data.</text>
</comment>
<accession>A0ABW5PJB7</accession>
<feature type="domain" description="NodB homology" evidence="1">
    <location>
        <begin position="78"/>
        <end position="263"/>
    </location>
</feature>